<dbReference type="OrthoDB" id="2579508at2759"/>
<dbReference type="AlphaFoldDB" id="A0A8H6YLR0"/>
<accession>A0A8H6YLR0</accession>
<name>A0A8H6YLR0_9AGAR</name>
<dbReference type="Proteomes" id="UP000623467">
    <property type="component" value="Unassembled WGS sequence"/>
</dbReference>
<sequence>MDRAMAEIVGSWIDAYIPETSLGIEDEDHITGERLTVPFPPIFNIPPHHERRPTDIMRLSPWLDNLPLMTVQRVMHLLFPATRPWGFFLCDENDQDRKLFQYFMWSLPPPEDGLAPQTGNDIGRKSIVVAFQPPWILSEQDLKEFSKCQSFPPFRIPGNAFPTPLESKERLWGKIWDTCVSRNTPWFVLTSYNHWVFGAFSEAWTVAFVTPTFAYDAVCPSVMEWLMFWVASAMRLKGCRGIPKVPEPVALGPVSIPPDNNADFATPANSESNWDGKSQDAPTSARARSMSPVFSDGGLPGQADQPRHEIVQEWMQNKVDSNWAQGPDIPSRAPSPARSDLFEQILTYHGDWLV</sequence>
<comment type="caution">
    <text evidence="2">The sequence shown here is derived from an EMBL/GenBank/DDBJ whole genome shotgun (WGS) entry which is preliminary data.</text>
</comment>
<reference evidence="2" key="1">
    <citation type="submission" date="2020-05" db="EMBL/GenBank/DDBJ databases">
        <title>Mycena genomes resolve the evolution of fungal bioluminescence.</title>
        <authorList>
            <person name="Tsai I.J."/>
        </authorList>
    </citation>
    <scope>NUCLEOTIDE SEQUENCE</scope>
    <source>
        <strain evidence="2">160909Yilan</strain>
    </source>
</reference>
<evidence type="ECO:0000256" key="1">
    <source>
        <dbReference type="SAM" id="MobiDB-lite"/>
    </source>
</evidence>
<feature type="region of interest" description="Disordered" evidence="1">
    <location>
        <begin position="260"/>
        <end position="304"/>
    </location>
</feature>
<keyword evidence="3" id="KW-1185">Reference proteome</keyword>
<organism evidence="2 3">
    <name type="scientific">Mycena sanguinolenta</name>
    <dbReference type="NCBI Taxonomy" id="230812"/>
    <lineage>
        <taxon>Eukaryota</taxon>
        <taxon>Fungi</taxon>
        <taxon>Dikarya</taxon>
        <taxon>Basidiomycota</taxon>
        <taxon>Agaricomycotina</taxon>
        <taxon>Agaricomycetes</taxon>
        <taxon>Agaricomycetidae</taxon>
        <taxon>Agaricales</taxon>
        <taxon>Marasmiineae</taxon>
        <taxon>Mycenaceae</taxon>
        <taxon>Mycena</taxon>
    </lineage>
</organism>
<evidence type="ECO:0000313" key="3">
    <source>
        <dbReference type="Proteomes" id="UP000623467"/>
    </source>
</evidence>
<protein>
    <submittedName>
        <fullName evidence="2">Microtubule associated protein</fullName>
    </submittedName>
</protein>
<gene>
    <name evidence="2" type="ORF">MSAN_00997700</name>
</gene>
<evidence type="ECO:0000313" key="2">
    <source>
        <dbReference type="EMBL" id="KAF7363420.1"/>
    </source>
</evidence>
<dbReference type="EMBL" id="JACAZH010000007">
    <property type="protein sequence ID" value="KAF7363420.1"/>
    <property type="molecule type" value="Genomic_DNA"/>
</dbReference>
<proteinExistence type="predicted"/>
<feature type="compositionally biased region" description="Polar residues" evidence="1">
    <location>
        <begin position="267"/>
        <end position="282"/>
    </location>
</feature>